<dbReference type="EMBL" id="AFLV02000053">
    <property type="protein sequence ID" value="EKR63798.1"/>
    <property type="molecule type" value="Genomic_DNA"/>
</dbReference>
<protein>
    <submittedName>
        <fullName evidence="1">Uncharacterized protein</fullName>
    </submittedName>
</protein>
<comment type="caution">
    <text evidence="1">The sequence shown here is derived from an EMBL/GenBank/DDBJ whole genome shotgun (WGS) entry which is preliminary data.</text>
</comment>
<evidence type="ECO:0000313" key="2">
    <source>
        <dbReference type="Proteomes" id="UP000001338"/>
    </source>
</evidence>
<name>A0A828Z222_9LEPT</name>
<proteinExistence type="predicted"/>
<sequence>MWNRIARTYLFLAFDHFSFFSYSEKFCVKVKQESVILKLNSVYADGT</sequence>
<accession>A0A828Z222</accession>
<dbReference type="Proteomes" id="UP000001338">
    <property type="component" value="Unassembled WGS sequence"/>
</dbReference>
<evidence type="ECO:0000313" key="1">
    <source>
        <dbReference type="EMBL" id="EKR63798.1"/>
    </source>
</evidence>
<dbReference type="AlphaFoldDB" id="A0A828Z222"/>
<reference evidence="1 2" key="1">
    <citation type="submission" date="2012-10" db="EMBL/GenBank/DDBJ databases">
        <authorList>
            <person name="Harkins D.M."/>
            <person name="Durkin A.S."/>
            <person name="Brinkac L.M."/>
            <person name="Haft D.H."/>
            <person name="Selengut J.D."/>
            <person name="Sanka R."/>
            <person name="DePew J."/>
            <person name="Purushe J."/>
            <person name="Whelen A.C."/>
            <person name="Vinetz J.M."/>
            <person name="Sutton G.G."/>
            <person name="Nierman W.C."/>
            <person name="Fouts D.E."/>
        </authorList>
    </citation>
    <scope>NUCLEOTIDE SEQUENCE [LARGE SCALE GENOMIC DNA]</scope>
    <source>
        <strain evidence="1 2">2006001853</strain>
    </source>
</reference>
<organism evidence="1 2">
    <name type="scientific">Leptospira weilii str. 2006001853</name>
    <dbReference type="NCBI Taxonomy" id="1001589"/>
    <lineage>
        <taxon>Bacteria</taxon>
        <taxon>Pseudomonadati</taxon>
        <taxon>Spirochaetota</taxon>
        <taxon>Spirochaetia</taxon>
        <taxon>Leptospirales</taxon>
        <taxon>Leptospiraceae</taxon>
        <taxon>Leptospira</taxon>
    </lineage>
</organism>
<gene>
    <name evidence="1" type="ORF">LEP1GSC036_1234</name>
</gene>